<reference evidence="4" key="1">
    <citation type="journal article" date="2019" name="Int. J. Syst. Evol. Microbiol.">
        <title>The Global Catalogue of Microorganisms (GCM) 10K type strain sequencing project: providing services to taxonomists for standard genome sequencing and annotation.</title>
        <authorList>
            <consortium name="The Broad Institute Genomics Platform"/>
            <consortium name="The Broad Institute Genome Sequencing Center for Infectious Disease"/>
            <person name="Wu L."/>
            <person name="Ma J."/>
        </authorList>
    </citation>
    <scope>NUCLEOTIDE SEQUENCE [LARGE SCALE GENOMIC DNA]</scope>
    <source>
        <strain evidence="4">LMG 29894</strain>
    </source>
</reference>
<organism evidence="3 4">
    <name type="scientific">Chitinimonas lacunae</name>
    <dbReference type="NCBI Taxonomy" id="1963018"/>
    <lineage>
        <taxon>Bacteria</taxon>
        <taxon>Pseudomonadati</taxon>
        <taxon>Pseudomonadota</taxon>
        <taxon>Betaproteobacteria</taxon>
        <taxon>Neisseriales</taxon>
        <taxon>Chitinibacteraceae</taxon>
        <taxon>Chitinimonas</taxon>
    </lineage>
</organism>
<evidence type="ECO:0000313" key="4">
    <source>
        <dbReference type="Proteomes" id="UP001595791"/>
    </source>
</evidence>
<keyword evidence="2" id="KW-0472">Membrane</keyword>
<dbReference type="RefSeq" id="WP_378162056.1">
    <property type="nucleotide sequence ID" value="NZ_JBHSBU010000001.1"/>
</dbReference>
<dbReference type="EMBL" id="JBHSBU010000001">
    <property type="protein sequence ID" value="MFC4158892.1"/>
    <property type="molecule type" value="Genomic_DNA"/>
</dbReference>
<feature type="compositionally biased region" description="Polar residues" evidence="1">
    <location>
        <begin position="33"/>
        <end position="47"/>
    </location>
</feature>
<protein>
    <submittedName>
        <fullName evidence="3">Uncharacterized protein</fullName>
    </submittedName>
</protein>
<comment type="caution">
    <text evidence="3">The sequence shown here is derived from an EMBL/GenBank/DDBJ whole genome shotgun (WGS) entry which is preliminary data.</text>
</comment>
<evidence type="ECO:0000256" key="2">
    <source>
        <dbReference type="SAM" id="Phobius"/>
    </source>
</evidence>
<evidence type="ECO:0000256" key="1">
    <source>
        <dbReference type="SAM" id="MobiDB-lite"/>
    </source>
</evidence>
<evidence type="ECO:0000313" key="3">
    <source>
        <dbReference type="EMBL" id="MFC4158892.1"/>
    </source>
</evidence>
<feature type="transmembrane region" description="Helical" evidence="2">
    <location>
        <begin position="94"/>
        <end position="117"/>
    </location>
</feature>
<proteinExistence type="predicted"/>
<gene>
    <name evidence="3" type="ORF">ACFOW7_05890</name>
</gene>
<dbReference type="Proteomes" id="UP001595791">
    <property type="component" value="Unassembled WGS sequence"/>
</dbReference>
<keyword evidence="2" id="KW-0812">Transmembrane</keyword>
<name>A0ABV8MMJ1_9NEIS</name>
<keyword evidence="2" id="KW-1133">Transmembrane helix</keyword>
<keyword evidence="4" id="KW-1185">Reference proteome</keyword>
<sequence length="640" mass="70199">MTTSINLRQVADFGMEVAQQSQNVSNNSGNQQPALQTVQSSANSPIPNKTISLAQAPDNKAGFTELQTECRERLAKREFGTLENIGRKFGAGCLAILSGAVGLCTLIGTAIVTPLALPVAALRDAFSSRWGDLKVAREQAQALRDNLGAPPPQGGVLRQHITFKSPDGPREASVSDLMNVYRARLGSPVSQAEMHTYINMGEKLVKALQSQPDYTGGPIEVDGHMVSPNLDTTRAISWYLQAKALADNASPEVEPAFLNRGSMVMDDPGNKLYNFMNSAPNTYGRASTHFNERSSSPQAGLFNAGLAGMVAGVASGQGAQRGMEDFDNRMPSGKGCLVFDKINSIQQGGTPRLFMKWESVGMPTVLGRGTHADAESGWTDKVLNRAAANFRCLGHANNFFHSLIEHKPKAGEPGIAIDKGPAVPLFNSYKQVLEQAKTDLGHNQAWVEQTLKDSKKHGLAHMERTLQGLQAQYADLQGVLYSHERMEWYSHRGDISSTLRQLNDFKLEMGVDLGLDTPDWGVHREAVNKGQPKPLFEEYKTMLSDVGTHLNKPDNWAEVVAHDTKHFGLAHMTDVLHNLRTQYEGPKPNDVRNTIWQEQGLKVNDLLDRVDTFTEQQGIGSNERRGVEVHVRQPWAGDQY</sequence>
<feature type="region of interest" description="Disordered" evidence="1">
    <location>
        <begin position="21"/>
        <end position="47"/>
    </location>
</feature>
<feature type="compositionally biased region" description="Low complexity" evidence="1">
    <location>
        <begin position="21"/>
        <end position="32"/>
    </location>
</feature>
<accession>A0ABV8MMJ1</accession>